<gene>
    <name evidence="2" type="ORF">LCGC14_2994800</name>
</gene>
<dbReference type="NCBIfam" id="TIGR04183">
    <property type="entry name" value="Por_Secre_tail"/>
    <property type="match status" value="1"/>
</dbReference>
<evidence type="ECO:0000313" key="2">
    <source>
        <dbReference type="EMBL" id="KKK63387.1"/>
    </source>
</evidence>
<dbReference type="SUPFAM" id="SSF51126">
    <property type="entry name" value="Pectin lyase-like"/>
    <property type="match status" value="1"/>
</dbReference>
<dbReference type="InterPro" id="IPR011050">
    <property type="entry name" value="Pectin_lyase_fold/virulence"/>
</dbReference>
<dbReference type="InterPro" id="IPR059226">
    <property type="entry name" value="Choice_anch_Q_dom"/>
</dbReference>
<reference evidence="2" key="1">
    <citation type="journal article" date="2015" name="Nature">
        <title>Complex archaea that bridge the gap between prokaryotes and eukaryotes.</title>
        <authorList>
            <person name="Spang A."/>
            <person name="Saw J.H."/>
            <person name="Jorgensen S.L."/>
            <person name="Zaremba-Niedzwiedzka K."/>
            <person name="Martijn J."/>
            <person name="Lind A.E."/>
            <person name="van Eijk R."/>
            <person name="Schleper C."/>
            <person name="Guy L."/>
            <person name="Ettema T.J."/>
        </authorList>
    </citation>
    <scope>NUCLEOTIDE SEQUENCE</scope>
</reference>
<accession>A0A0F8X2T7</accession>
<sequence length="352" mass="35001">VVTGTGAPGNGGALHVSGDSAITITGGTVSANVAVNEGGALWNGAGTMSLTQVMIDGNTASGADGGGGLYNNANGTINLQNSTVSNNVAANSGNGGGITNEETTILNVTASTISGNTAASSGGGIYNNGTATVLNATIAINTAADNGGGISAMAPVSVKGSIIAENIGTIGADVDGTFESDDYNLIGDDSGNIFPESANDLENIDALLAPLADNGGLTLTHTLLDGSPAINAGDPEDNSPDQLGNLVFGDTKDIGAFELNGILGVGDVEQSVADIVLYPNPSSNGQVSLKIPEDVSNSVDINVIDLTGKQVHQQQGTSGTINLDLSKLASGMYIINVIHGKTSKSMMILKSR</sequence>
<comment type="caution">
    <text evidence="2">The sequence shown here is derived from an EMBL/GenBank/DDBJ whole genome shotgun (WGS) entry which is preliminary data.</text>
</comment>
<dbReference type="Pfam" id="PF18962">
    <property type="entry name" value="Por_Secre_tail"/>
    <property type="match status" value="1"/>
</dbReference>
<dbReference type="AlphaFoldDB" id="A0A0F8X2T7"/>
<dbReference type="InterPro" id="IPR026444">
    <property type="entry name" value="Secre_tail"/>
</dbReference>
<evidence type="ECO:0000259" key="1">
    <source>
        <dbReference type="Pfam" id="PF18962"/>
    </source>
</evidence>
<organism evidence="2">
    <name type="scientific">marine sediment metagenome</name>
    <dbReference type="NCBI Taxonomy" id="412755"/>
    <lineage>
        <taxon>unclassified sequences</taxon>
        <taxon>metagenomes</taxon>
        <taxon>ecological metagenomes</taxon>
    </lineage>
</organism>
<protein>
    <recommendedName>
        <fullName evidence="1">Secretion system C-terminal sorting domain-containing protein</fullName>
    </recommendedName>
</protein>
<proteinExistence type="predicted"/>
<feature type="domain" description="Secretion system C-terminal sorting" evidence="1">
    <location>
        <begin position="277"/>
        <end position="344"/>
    </location>
</feature>
<feature type="non-terminal residue" evidence="2">
    <location>
        <position position="1"/>
    </location>
</feature>
<dbReference type="NCBIfam" id="NF041518">
    <property type="entry name" value="choice_anch_Q"/>
    <property type="match status" value="1"/>
</dbReference>
<dbReference type="Gene3D" id="2.60.40.3080">
    <property type="match status" value="1"/>
</dbReference>
<name>A0A0F8X2T7_9ZZZZ</name>
<dbReference type="EMBL" id="LAZR01061538">
    <property type="protein sequence ID" value="KKK63387.1"/>
    <property type="molecule type" value="Genomic_DNA"/>
</dbReference>